<organism evidence="2 3">
    <name type="scientific">Geodia barretti</name>
    <name type="common">Barrett's horny sponge</name>
    <dbReference type="NCBI Taxonomy" id="519541"/>
    <lineage>
        <taxon>Eukaryota</taxon>
        <taxon>Metazoa</taxon>
        <taxon>Porifera</taxon>
        <taxon>Demospongiae</taxon>
        <taxon>Heteroscleromorpha</taxon>
        <taxon>Tetractinellida</taxon>
        <taxon>Astrophorina</taxon>
        <taxon>Geodiidae</taxon>
        <taxon>Geodia</taxon>
    </lineage>
</organism>
<accession>A0AA35QZ74</accession>
<comment type="caution">
    <text evidence="2">The sequence shown here is derived from an EMBL/GenBank/DDBJ whole genome shotgun (WGS) entry which is preliminary data.</text>
</comment>
<name>A0AA35QZ74_GEOBA</name>
<dbReference type="AlphaFoldDB" id="A0AA35QZ74"/>
<proteinExistence type="predicted"/>
<gene>
    <name evidence="2" type="ORF">GBAR_LOCUS2188</name>
</gene>
<dbReference type="InterPro" id="IPR019448">
    <property type="entry name" value="NT-C2"/>
</dbReference>
<evidence type="ECO:0000259" key="1">
    <source>
        <dbReference type="PROSITE" id="PS51840"/>
    </source>
</evidence>
<feature type="non-terminal residue" evidence="2">
    <location>
        <position position="1"/>
    </location>
</feature>
<dbReference type="EMBL" id="CASHTH010000319">
    <property type="protein sequence ID" value="CAI7997595.1"/>
    <property type="molecule type" value="Genomic_DNA"/>
</dbReference>
<feature type="domain" description="C2 NT-type" evidence="1">
    <location>
        <begin position="7"/>
        <end position="108"/>
    </location>
</feature>
<evidence type="ECO:0000313" key="3">
    <source>
        <dbReference type="Proteomes" id="UP001174909"/>
    </source>
</evidence>
<protein>
    <submittedName>
        <fullName evidence="2">EH domain-binding protein 1</fullName>
    </submittedName>
</protein>
<dbReference type="PROSITE" id="PS51840">
    <property type="entry name" value="C2_NT"/>
    <property type="match status" value="1"/>
</dbReference>
<evidence type="ECO:0000313" key="2">
    <source>
        <dbReference type="EMBL" id="CAI7997595.1"/>
    </source>
</evidence>
<dbReference type="Proteomes" id="UP001174909">
    <property type="component" value="Unassembled WGS sequence"/>
</dbReference>
<sequence>MSALRKIKRVGKKASKFQYTATYQSVVVECQRIETWKPHLISVSWSRRGRRFFTHRRPWQASLDNPTRGVVIWPDKEVMETTVTLYKSPKDTSYETKEWEFHVIDVDN</sequence>
<reference evidence="2" key="1">
    <citation type="submission" date="2023-03" db="EMBL/GenBank/DDBJ databases">
        <authorList>
            <person name="Steffen K."/>
            <person name="Cardenas P."/>
        </authorList>
    </citation>
    <scope>NUCLEOTIDE SEQUENCE</scope>
</reference>
<keyword evidence="3" id="KW-1185">Reference proteome</keyword>
<dbReference type="Pfam" id="PF10358">
    <property type="entry name" value="NT-C2"/>
    <property type="match status" value="1"/>
</dbReference>